<evidence type="ECO:0000313" key="1">
    <source>
        <dbReference type="EMBL" id="JAH64599.1"/>
    </source>
</evidence>
<accession>A0A0E9UFF6</accession>
<organism evidence="1">
    <name type="scientific">Anguilla anguilla</name>
    <name type="common">European freshwater eel</name>
    <name type="synonym">Muraena anguilla</name>
    <dbReference type="NCBI Taxonomy" id="7936"/>
    <lineage>
        <taxon>Eukaryota</taxon>
        <taxon>Metazoa</taxon>
        <taxon>Chordata</taxon>
        <taxon>Craniata</taxon>
        <taxon>Vertebrata</taxon>
        <taxon>Euteleostomi</taxon>
        <taxon>Actinopterygii</taxon>
        <taxon>Neopterygii</taxon>
        <taxon>Teleostei</taxon>
        <taxon>Anguilliformes</taxon>
        <taxon>Anguillidae</taxon>
        <taxon>Anguilla</taxon>
    </lineage>
</organism>
<reference evidence="1" key="1">
    <citation type="submission" date="2014-11" db="EMBL/GenBank/DDBJ databases">
        <authorList>
            <person name="Amaro Gonzalez C."/>
        </authorList>
    </citation>
    <scope>NUCLEOTIDE SEQUENCE</scope>
</reference>
<dbReference type="AlphaFoldDB" id="A0A0E9UFF6"/>
<sequence length="28" mass="3419">MPYAMQFPVLNFTKAFYEELQMYGTNRK</sequence>
<dbReference type="EMBL" id="GBXM01043978">
    <property type="protein sequence ID" value="JAH64599.1"/>
    <property type="molecule type" value="Transcribed_RNA"/>
</dbReference>
<proteinExistence type="predicted"/>
<name>A0A0E9UFF6_ANGAN</name>
<reference evidence="1" key="2">
    <citation type="journal article" date="2015" name="Fish Shellfish Immunol.">
        <title>Early steps in the European eel (Anguilla anguilla)-Vibrio vulnificus interaction in the gills: Role of the RtxA13 toxin.</title>
        <authorList>
            <person name="Callol A."/>
            <person name="Pajuelo D."/>
            <person name="Ebbesson L."/>
            <person name="Teles M."/>
            <person name="MacKenzie S."/>
            <person name="Amaro C."/>
        </authorList>
    </citation>
    <scope>NUCLEOTIDE SEQUENCE</scope>
</reference>
<protein>
    <submittedName>
        <fullName evidence="1">Uncharacterized protein</fullName>
    </submittedName>
</protein>